<evidence type="ECO:0000313" key="2">
    <source>
        <dbReference type="EMBL" id="EAR22688.1"/>
    </source>
</evidence>
<feature type="compositionally biased region" description="Basic and acidic residues" evidence="1">
    <location>
        <begin position="151"/>
        <end position="162"/>
    </location>
</feature>
<accession>A4BN89</accession>
<proteinExistence type="predicted"/>
<keyword evidence="3" id="KW-1185">Reference proteome</keyword>
<reference evidence="2 3" key="1">
    <citation type="submission" date="2006-02" db="EMBL/GenBank/DDBJ databases">
        <authorList>
            <person name="Waterbury J."/>
            <person name="Ferriera S."/>
            <person name="Johnson J."/>
            <person name="Kravitz S."/>
            <person name="Halpern A."/>
            <person name="Remington K."/>
            <person name="Beeson K."/>
            <person name="Tran B."/>
            <person name="Rogers Y.-H."/>
            <person name="Friedman R."/>
            <person name="Venter J.C."/>
        </authorList>
    </citation>
    <scope>NUCLEOTIDE SEQUENCE [LARGE SCALE GENOMIC DNA]</scope>
    <source>
        <strain evidence="2 3">Nb-231</strain>
    </source>
</reference>
<feature type="region of interest" description="Disordered" evidence="1">
    <location>
        <begin position="130"/>
        <end position="162"/>
    </location>
</feature>
<gene>
    <name evidence="2" type="ORF">NB231_09558</name>
</gene>
<dbReference type="HOGENOM" id="CLU_1684724_0_0_6"/>
<evidence type="ECO:0000313" key="3">
    <source>
        <dbReference type="Proteomes" id="UP000003374"/>
    </source>
</evidence>
<evidence type="ECO:0000256" key="1">
    <source>
        <dbReference type="SAM" id="MobiDB-lite"/>
    </source>
</evidence>
<dbReference type="STRING" id="314278.NB231_09558"/>
<dbReference type="RefSeq" id="WP_005001912.1">
    <property type="nucleotide sequence ID" value="NZ_CH672427.1"/>
</dbReference>
<dbReference type="EMBL" id="AAOF01000002">
    <property type="protein sequence ID" value="EAR22688.1"/>
    <property type="molecule type" value="Genomic_DNA"/>
</dbReference>
<dbReference type="eggNOG" id="ENOG5031B9W">
    <property type="taxonomic scope" value="Bacteria"/>
</dbReference>
<organism evidence="2 3">
    <name type="scientific">Nitrococcus mobilis Nb-231</name>
    <dbReference type="NCBI Taxonomy" id="314278"/>
    <lineage>
        <taxon>Bacteria</taxon>
        <taxon>Pseudomonadati</taxon>
        <taxon>Pseudomonadota</taxon>
        <taxon>Gammaproteobacteria</taxon>
        <taxon>Chromatiales</taxon>
        <taxon>Ectothiorhodospiraceae</taxon>
        <taxon>Nitrococcus</taxon>
    </lineage>
</organism>
<protein>
    <submittedName>
        <fullName evidence="2">Uncharacterized protein</fullName>
    </submittedName>
</protein>
<comment type="caution">
    <text evidence="2">The sequence shown here is derived from an EMBL/GenBank/DDBJ whole genome shotgun (WGS) entry which is preliminary data.</text>
</comment>
<sequence length="162" mass="17445">MAAEEKSGGQRSMASRKSLRLTFRVSDGSVELLSVEHLAMITPPQAGEVPQAGKHSGFWLELQGSRSKVLAHRLIDPTQLNSVEVHSPDGKIERKFSPVRDGVFEVLLPDMDEAKSVVLMGDPIAGRAEKKKAAGEAEGKAAEEAASSEIARFELPRSGKGR</sequence>
<name>A4BN89_9GAMM</name>
<feature type="compositionally biased region" description="Basic and acidic residues" evidence="1">
    <location>
        <begin position="130"/>
        <end position="143"/>
    </location>
</feature>
<dbReference type="AlphaFoldDB" id="A4BN89"/>
<dbReference type="Proteomes" id="UP000003374">
    <property type="component" value="Unassembled WGS sequence"/>
</dbReference>